<dbReference type="Gene3D" id="1.10.287.110">
    <property type="entry name" value="DnaJ domain"/>
    <property type="match status" value="1"/>
</dbReference>
<feature type="compositionally biased region" description="Basic residues" evidence="1">
    <location>
        <begin position="253"/>
        <end position="262"/>
    </location>
</feature>
<evidence type="ECO:0000256" key="1">
    <source>
        <dbReference type="SAM" id="MobiDB-lite"/>
    </source>
</evidence>
<organism evidence="2 3">
    <name type="scientific">Leishmania mexicana (strain MHOM/GT/2001/U1103)</name>
    <dbReference type="NCBI Taxonomy" id="929439"/>
    <lineage>
        <taxon>Eukaryota</taxon>
        <taxon>Discoba</taxon>
        <taxon>Euglenozoa</taxon>
        <taxon>Kinetoplastea</taxon>
        <taxon>Metakinetoplastina</taxon>
        <taxon>Trypanosomatida</taxon>
        <taxon>Trypanosomatidae</taxon>
        <taxon>Leishmaniinae</taxon>
        <taxon>Leishmania</taxon>
    </lineage>
</organism>
<dbReference type="EMBL" id="FR799567">
    <property type="protein sequence ID" value="CBZ24867.1"/>
    <property type="molecule type" value="Genomic_DNA"/>
</dbReference>
<dbReference type="VEuPathDB" id="TriTrypDB:LmxM.14.0090"/>
<accession>E9APK3</accession>
<dbReference type="InterPro" id="IPR001623">
    <property type="entry name" value="DnaJ_domain"/>
</dbReference>
<dbReference type="KEGG" id="lmi:LMXM_14_0090"/>
<sequence>MDRLAGSFLSNGDVANASSLYNSLEKLNPTRYSRMARICRVLLNPQGVPLPHRHRDICEALLDPLVPPEVLLCDSAENVQKSFQRLAVCTHPDKNPSPSANEAFLRLTMMKDKALEQLRDEVARKCDGAPEASPGKAAASNGRKSKPKTQKPGPAVPTVAHRRRPLRPEVPLPAAATAVASDINTVAAVSSTISQLRRTKITLNALKRKDIADDFEIFSATQRTMAVQSEVSLSDVEADHLATTVPVMSTKERARRANRRRSQSSAPQEKTATVPRASSPNASPLLSGSLYDAMPVSSHKPPSPSPQTLEGPTGSVKSSGAGGRDVSALYSPSIPTAAFPADSDAIRRQIDEACLRLREMRLQHTTVRLDLDLSFEAYERSKQPQ</sequence>
<name>E9APK3_LEIMU</name>
<dbReference type="CDD" id="cd06257">
    <property type="entry name" value="DnaJ"/>
    <property type="match status" value="1"/>
</dbReference>
<evidence type="ECO:0008006" key="4">
    <source>
        <dbReference type="Google" id="ProtNLM"/>
    </source>
</evidence>
<protein>
    <recommendedName>
        <fullName evidence="4">J domain-containing protein</fullName>
    </recommendedName>
</protein>
<feature type="compositionally biased region" description="Polar residues" evidence="1">
    <location>
        <begin position="307"/>
        <end position="318"/>
    </location>
</feature>
<proteinExistence type="predicted"/>
<dbReference type="GeneID" id="13455188"/>
<gene>
    <name evidence="2" type="ORF">LMXM_14_0090</name>
</gene>
<dbReference type="PhylomeDB" id="E9APK3"/>
<dbReference type="RefSeq" id="XP_003873380.1">
    <property type="nucleotide sequence ID" value="XM_003873331.1"/>
</dbReference>
<dbReference type="SUPFAM" id="SSF46565">
    <property type="entry name" value="Chaperone J-domain"/>
    <property type="match status" value="1"/>
</dbReference>
<dbReference type="OrthoDB" id="342454at2759"/>
<feature type="region of interest" description="Disordered" evidence="1">
    <location>
        <begin position="244"/>
        <end position="329"/>
    </location>
</feature>
<evidence type="ECO:0000313" key="2">
    <source>
        <dbReference type="EMBL" id="CBZ24867.1"/>
    </source>
</evidence>
<dbReference type="AlphaFoldDB" id="E9APK3"/>
<keyword evidence="3" id="KW-1185">Reference proteome</keyword>
<dbReference type="OMA" id="HRDICEA"/>
<feature type="compositionally biased region" description="Polar residues" evidence="1">
    <location>
        <begin position="267"/>
        <end position="286"/>
    </location>
</feature>
<evidence type="ECO:0000313" key="3">
    <source>
        <dbReference type="Proteomes" id="UP000007259"/>
    </source>
</evidence>
<dbReference type="Proteomes" id="UP000007259">
    <property type="component" value="Chromosome 14"/>
</dbReference>
<feature type="region of interest" description="Disordered" evidence="1">
    <location>
        <begin position="125"/>
        <end position="163"/>
    </location>
</feature>
<dbReference type="InterPro" id="IPR036869">
    <property type="entry name" value="J_dom_sf"/>
</dbReference>
<reference evidence="2 3" key="1">
    <citation type="journal article" date="2011" name="Genome Res.">
        <title>Chromosome and gene copy number variation allow major structural change between species and strains of Leishmania.</title>
        <authorList>
            <person name="Rogers M.B."/>
            <person name="Hilley J.D."/>
            <person name="Dickens N.J."/>
            <person name="Wilkes J."/>
            <person name="Bates P.A."/>
            <person name="Depledge D.P."/>
            <person name="Harris D."/>
            <person name="Her Y."/>
            <person name="Herzyk P."/>
            <person name="Imamura H."/>
            <person name="Otto T.D."/>
            <person name="Sanders M."/>
            <person name="Seeger K."/>
            <person name="Dujardin J.C."/>
            <person name="Berriman M."/>
            <person name="Smith D.F."/>
            <person name="Hertz-Fowler C."/>
            <person name="Mottram J.C."/>
        </authorList>
    </citation>
    <scope>NUCLEOTIDE SEQUENCE [LARGE SCALE GENOMIC DNA]</scope>
    <source>
        <strain evidence="2 3">MHOM/GT/2001/U1103</strain>
    </source>
</reference>